<feature type="region of interest" description="Disordered" evidence="1">
    <location>
        <begin position="68"/>
        <end position="88"/>
    </location>
</feature>
<name>T1B992_9ZZZZ</name>
<comment type="caution">
    <text evidence="2">The sequence shown here is derived from an EMBL/GenBank/DDBJ whole genome shotgun (WGS) entry which is preliminary data.</text>
</comment>
<feature type="non-terminal residue" evidence="2">
    <location>
        <position position="1"/>
    </location>
</feature>
<protein>
    <submittedName>
        <fullName evidence="2">Transposase</fullName>
    </submittedName>
</protein>
<sequence length="88" mass="10087">NRCHYVIDWNFDEDRSRIRCGHGPENVSRLRRFAVSLIHSKPGRKVAETLRRLNRNVRTVFDYLLMSENARRTPGPPPAAPLAPPAPV</sequence>
<evidence type="ECO:0000313" key="2">
    <source>
        <dbReference type="EMBL" id="EQD66467.1"/>
    </source>
</evidence>
<evidence type="ECO:0000256" key="1">
    <source>
        <dbReference type="SAM" id="MobiDB-lite"/>
    </source>
</evidence>
<feature type="compositionally biased region" description="Pro residues" evidence="1">
    <location>
        <begin position="74"/>
        <end position="88"/>
    </location>
</feature>
<accession>T1B992</accession>
<reference evidence="2" key="2">
    <citation type="journal article" date="2014" name="ISME J.">
        <title>Microbial stratification in low pH oxic and suboxic macroscopic growths along an acid mine drainage.</title>
        <authorList>
            <person name="Mendez-Garcia C."/>
            <person name="Mesa V."/>
            <person name="Sprenger R.R."/>
            <person name="Richter M."/>
            <person name="Diez M.S."/>
            <person name="Solano J."/>
            <person name="Bargiela R."/>
            <person name="Golyshina O.V."/>
            <person name="Manteca A."/>
            <person name="Ramos J.L."/>
            <person name="Gallego J.R."/>
            <person name="Llorente I."/>
            <person name="Martins Dos Santos V.A."/>
            <person name="Jensen O.N."/>
            <person name="Pelaez A.I."/>
            <person name="Sanchez J."/>
            <person name="Ferrer M."/>
        </authorList>
    </citation>
    <scope>NUCLEOTIDE SEQUENCE</scope>
</reference>
<dbReference type="EMBL" id="AUZX01005823">
    <property type="protein sequence ID" value="EQD66467.1"/>
    <property type="molecule type" value="Genomic_DNA"/>
</dbReference>
<proteinExistence type="predicted"/>
<gene>
    <name evidence="2" type="ORF">B1A_08138</name>
</gene>
<organism evidence="2">
    <name type="scientific">mine drainage metagenome</name>
    <dbReference type="NCBI Taxonomy" id="410659"/>
    <lineage>
        <taxon>unclassified sequences</taxon>
        <taxon>metagenomes</taxon>
        <taxon>ecological metagenomes</taxon>
    </lineage>
</organism>
<reference evidence="2" key="1">
    <citation type="submission" date="2013-08" db="EMBL/GenBank/DDBJ databases">
        <authorList>
            <person name="Mendez C."/>
            <person name="Richter M."/>
            <person name="Ferrer M."/>
            <person name="Sanchez J."/>
        </authorList>
    </citation>
    <scope>NUCLEOTIDE SEQUENCE</scope>
</reference>
<dbReference type="AlphaFoldDB" id="T1B992"/>